<evidence type="ECO:0000313" key="3">
    <source>
        <dbReference type="EMBL" id="PSL19534.1"/>
    </source>
</evidence>
<dbReference type="Proteomes" id="UP000241964">
    <property type="component" value="Unassembled WGS sequence"/>
</dbReference>
<keyword evidence="4" id="KW-1185">Reference proteome</keyword>
<dbReference type="AlphaFoldDB" id="A0A2P8FCU9"/>
<accession>A0A2P8FCU9</accession>
<dbReference type="InterPro" id="IPR021309">
    <property type="entry name" value="YgaP-like_TM"/>
</dbReference>
<feature type="domain" description="Inner membrane protein YgaP-like transmembrane" evidence="2">
    <location>
        <begin position="1"/>
        <end position="66"/>
    </location>
</feature>
<evidence type="ECO:0000256" key="1">
    <source>
        <dbReference type="SAM" id="Phobius"/>
    </source>
</evidence>
<sequence>MKPNLGNTDKIVRVLVFLGALVLYFMEVTSGVFGITLIVIGAVLLLTSLLNYCPLYSILGISTKRKK</sequence>
<gene>
    <name evidence="3" type="ORF">CLV60_12652</name>
</gene>
<name>A0A2P8FCU9_9BACT</name>
<evidence type="ECO:0000313" key="4">
    <source>
        <dbReference type="Proteomes" id="UP000241964"/>
    </source>
</evidence>
<reference evidence="3 4" key="1">
    <citation type="submission" date="2018-03" db="EMBL/GenBank/DDBJ databases">
        <title>Genomic Encyclopedia of Archaeal and Bacterial Type Strains, Phase II (KMG-II): from individual species to whole genera.</title>
        <authorList>
            <person name="Goeker M."/>
        </authorList>
    </citation>
    <scope>NUCLEOTIDE SEQUENCE [LARGE SCALE GENOMIC DNA]</scope>
    <source>
        <strain evidence="3 4">DSM 29057</strain>
    </source>
</reference>
<dbReference type="EMBL" id="PYAS01000026">
    <property type="protein sequence ID" value="PSL19534.1"/>
    <property type="molecule type" value="Genomic_DNA"/>
</dbReference>
<dbReference type="Pfam" id="PF11127">
    <property type="entry name" value="YgaP-like_TM"/>
    <property type="match status" value="1"/>
</dbReference>
<comment type="caution">
    <text evidence="3">The sequence shown here is derived from an EMBL/GenBank/DDBJ whole genome shotgun (WGS) entry which is preliminary data.</text>
</comment>
<organism evidence="3 4">
    <name type="scientific">Dyadobacter jiangsuensis</name>
    <dbReference type="NCBI Taxonomy" id="1591085"/>
    <lineage>
        <taxon>Bacteria</taxon>
        <taxon>Pseudomonadati</taxon>
        <taxon>Bacteroidota</taxon>
        <taxon>Cytophagia</taxon>
        <taxon>Cytophagales</taxon>
        <taxon>Spirosomataceae</taxon>
        <taxon>Dyadobacter</taxon>
    </lineage>
</organism>
<protein>
    <recommendedName>
        <fullName evidence="2">Inner membrane protein YgaP-like transmembrane domain-containing protein</fullName>
    </recommendedName>
</protein>
<feature type="transmembrane region" description="Helical" evidence="1">
    <location>
        <begin position="12"/>
        <end position="29"/>
    </location>
</feature>
<keyword evidence="1" id="KW-0472">Membrane</keyword>
<dbReference type="OrthoDB" id="9804804at2"/>
<keyword evidence="1" id="KW-1133">Transmembrane helix</keyword>
<dbReference type="RefSeq" id="WP_106599545.1">
    <property type="nucleotide sequence ID" value="NZ_PYAS01000026.1"/>
</dbReference>
<proteinExistence type="predicted"/>
<keyword evidence="1" id="KW-0812">Transmembrane</keyword>
<evidence type="ECO:0000259" key="2">
    <source>
        <dbReference type="Pfam" id="PF11127"/>
    </source>
</evidence>
<feature type="transmembrane region" description="Helical" evidence="1">
    <location>
        <begin position="35"/>
        <end position="59"/>
    </location>
</feature>